<protein>
    <submittedName>
        <fullName evidence="1">Uncharacterized protein</fullName>
    </submittedName>
</protein>
<dbReference type="Proteomes" id="UP000307790">
    <property type="component" value="Unassembled WGS sequence"/>
</dbReference>
<gene>
    <name evidence="1" type="ORF">FE810_15480</name>
</gene>
<accession>A0A5R9IC97</accession>
<dbReference type="RefSeq" id="WP_138321300.1">
    <property type="nucleotide sequence ID" value="NZ_VCBC01000018.1"/>
</dbReference>
<proteinExistence type="predicted"/>
<evidence type="ECO:0000313" key="2">
    <source>
        <dbReference type="Proteomes" id="UP000307790"/>
    </source>
</evidence>
<evidence type="ECO:0000313" key="1">
    <source>
        <dbReference type="EMBL" id="TLU61221.1"/>
    </source>
</evidence>
<sequence>MATTKLEIIDTAIKIGLGSHLAMVGTFLVTRLNHQNELRKESRKRFYDSLEGVSSNIEEITHISLCNSY</sequence>
<keyword evidence="2" id="KW-1185">Reference proteome</keyword>
<dbReference type="OrthoDB" id="6197127at2"/>
<dbReference type="AlphaFoldDB" id="A0A5R9IC97"/>
<name>A0A5R9IC97_9GAMM</name>
<comment type="caution">
    <text evidence="1">The sequence shown here is derived from an EMBL/GenBank/DDBJ whole genome shotgun (WGS) entry which is preliminary data.</text>
</comment>
<organism evidence="1 2">
    <name type="scientific">Thalassotalea litorea</name>
    <dbReference type="NCBI Taxonomy" id="2020715"/>
    <lineage>
        <taxon>Bacteria</taxon>
        <taxon>Pseudomonadati</taxon>
        <taxon>Pseudomonadota</taxon>
        <taxon>Gammaproteobacteria</taxon>
        <taxon>Alteromonadales</taxon>
        <taxon>Colwelliaceae</taxon>
        <taxon>Thalassotalea</taxon>
    </lineage>
</organism>
<dbReference type="EMBL" id="VCBC01000018">
    <property type="protein sequence ID" value="TLU61221.1"/>
    <property type="molecule type" value="Genomic_DNA"/>
</dbReference>
<reference evidence="1 2" key="1">
    <citation type="submission" date="2019-05" db="EMBL/GenBank/DDBJ databases">
        <title>Genome sequences of Thalassotalea litorea 1K03283.</title>
        <authorList>
            <person name="Zhang D."/>
        </authorList>
    </citation>
    <scope>NUCLEOTIDE SEQUENCE [LARGE SCALE GENOMIC DNA]</scope>
    <source>
        <strain evidence="1 2">MCCC 1K03283</strain>
    </source>
</reference>